<feature type="compositionally biased region" description="Polar residues" evidence="1">
    <location>
        <begin position="565"/>
        <end position="574"/>
    </location>
</feature>
<feature type="compositionally biased region" description="Basic and acidic residues" evidence="1">
    <location>
        <begin position="244"/>
        <end position="260"/>
    </location>
</feature>
<dbReference type="Proteomes" id="UP000734854">
    <property type="component" value="Unassembled WGS sequence"/>
</dbReference>
<gene>
    <name evidence="2" type="ORF">ZIOFF_045573</name>
</gene>
<sequence length="617" mass="67730">MFQQSSSRNSHNKESKVKRGIQITLLLVVAIWLLNQFSKNEYTETVHINFDPEEDIDFGRKVKAGSENVIIIDGQKSDFDETGGDQVEAFGQYNEEKNENESFSKEKEESQEDILNTSHTEINEQLNSKDESDYLRNNKDVIRGTTNDKDDVLELPGQTDSVSSMDQNEGKHAEDNSDHGNELVTLDRAKEDTIKEITSQEERLLSSKDQSDGRVNTEKVEKETINLNEEVNLETEGSSYASSEVDKESVDPHEDVKLEAEINSENNSEVESETVDIHGETKLETEGNGENNSEVEKELIDADAENKLETEGNSDSNSEVEKETIDTHGETKLETEGSSENNSEVGNETIETLGETKLETEGSSENNPEVANETIETLGETKLETDSSRGNGSEVEKETIGSQGEVELGTVGNSENSLDDTTDIANTHDGSISLPKEESEVSTDKESIDAVQFLDEHASDGVKNDAEEKEDSKSNEDALESKLDSISEDQNAGTESGKSSDNNENLENPSMKNNAEEEKVNSKSNQDAFESKGDITSEDQNAGNENGNSSNNNDNLENSAVEGGNFSTQKNTGDTIFEDTTEPKPKEETISEFGNDNASTGRNVNPESSSQGAKDTE</sequence>
<evidence type="ECO:0000313" key="3">
    <source>
        <dbReference type="Proteomes" id="UP000734854"/>
    </source>
</evidence>
<feature type="region of interest" description="Disordered" evidence="1">
    <location>
        <begin position="93"/>
        <end position="114"/>
    </location>
</feature>
<proteinExistence type="predicted"/>
<feature type="compositionally biased region" description="Basic and acidic residues" evidence="1">
    <location>
        <begin position="168"/>
        <end position="224"/>
    </location>
</feature>
<feature type="compositionally biased region" description="Basic and acidic residues" evidence="1">
    <location>
        <begin position="275"/>
        <end position="285"/>
    </location>
</feature>
<feature type="compositionally biased region" description="Polar residues" evidence="1">
    <location>
        <begin position="158"/>
        <end position="167"/>
    </location>
</feature>
<accession>A0A8J5G421</accession>
<feature type="compositionally biased region" description="Polar residues" evidence="1">
    <location>
        <begin position="592"/>
        <end position="617"/>
    </location>
</feature>
<feature type="compositionally biased region" description="Polar residues" evidence="1">
    <location>
        <begin position="336"/>
        <end position="346"/>
    </location>
</feature>
<feature type="compositionally biased region" description="Basic and acidic residues" evidence="1">
    <location>
        <begin position="294"/>
        <end position="310"/>
    </location>
</feature>
<evidence type="ECO:0000256" key="1">
    <source>
        <dbReference type="SAM" id="MobiDB-lite"/>
    </source>
</evidence>
<keyword evidence="3" id="KW-1185">Reference proteome</keyword>
<feature type="compositionally biased region" description="Basic and acidic residues" evidence="1">
    <location>
        <begin position="141"/>
        <end position="152"/>
    </location>
</feature>
<dbReference type="AlphaFoldDB" id="A0A8J5G421"/>
<feature type="compositionally biased region" description="Polar residues" evidence="1">
    <location>
        <begin position="225"/>
        <end position="242"/>
    </location>
</feature>
<organism evidence="2 3">
    <name type="scientific">Zingiber officinale</name>
    <name type="common">Ginger</name>
    <name type="synonym">Amomum zingiber</name>
    <dbReference type="NCBI Taxonomy" id="94328"/>
    <lineage>
        <taxon>Eukaryota</taxon>
        <taxon>Viridiplantae</taxon>
        <taxon>Streptophyta</taxon>
        <taxon>Embryophyta</taxon>
        <taxon>Tracheophyta</taxon>
        <taxon>Spermatophyta</taxon>
        <taxon>Magnoliopsida</taxon>
        <taxon>Liliopsida</taxon>
        <taxon>Zingiberales</taxon>
        <taxon>Zingiberaceae</taxon>
        <taxon>Zingiber</taxon>
    </lineage>
</organism>
<feature type="compositionally biased region" description="Basic and acidic residues" evidence="1">
    <location>
        <begin position="319"/>
        <end position="335"/>
    </location>
</feature>
<dbReference type="PANTHER" id="PTHR33700">
    <property type="entry name" value="MYB-LIKE PROTEIN X"/>
    <property type="match status" value="1"/>
</dbReference>
<feature type="compositionally biased region" description="Basic and acidic residues" evidence="1">
    <location>
        <begin position="435"/>
        <end position="485"/>
    </location>
</feature>
<dbReference type="PANTHER" id="PTHR33700:SF26">
    <property type="entry name" value="METHYLTRANSFERASE"/>
    <property type="match status" value="1"/>
</dbReference>
<name>A0A8J5G421_ZINOF</name>
<feature type="compositionally biased region" description="Low complexity" evidence="1">
    <location>
        <begin position="541"/>
        <end position="560"/>
    </location>
</feature>
<dbReference type="EMBL" id="JACMSC010000012">
    <property type="protein sequence ID" value="KAG6497669.1"/>
    <property type="molecule type" value="Genomic_DNA"/>
</dbReference>
<comment type="caution">
    <text evidence="2">The sequence shown here is derived from an EMBL/GenBank/DDBJ whole genome shotgun (WGS) entry which is preliminary data.</text>
</comment>
<evidence type="ECO:0000313" key="2">
    <source>
        <dbReference type="EMBL" id="KAG6497669.1"/>
    </source>
</evidence>
<protein>
    <submittedName>
        <fullName evidence="2">Uncharacterized protein</fullName>
    </submittedName>
</protein>
<feature type="compositionally biased region" description="Polar residues" evidence="1">
    <location>
        <begin position="488"/>
        <end position="513"/>
    </location>
</feature>
<dbReference type="OrthoDB" id="775386at2759"/>
<feature type="region of interest" description="Disordered" evidence="1">
    <location>
        <begin position="141"/>
        <end position="617"/>
    </location>
</feature>
<reference evidence="2 3" key="1">
    <citation type="submission" date="2020-08" db="EMBL/GenBank/DDBJ databases">
        <title>Plant Genome Project.</title>
        <authorList>
            <person name="Zhang R.-G."/>
        </authorList>
    </citation>
    <scope>NUCLEOTIDE SEQUENCE [LARGE SCALE GENOMIC DNA]</scope>
    <source>
        <tissue evidence="2">Rhizome</tissue>
    </source>
</reference>
<feature type="compositionally biased region" description="Basic and acidic residues" evidence="1">
    <location>
        <begin position="94"/>
        <end position="108"/>
    </location>
</feature>